<dbReference type="SUPFAM" id="SSF51197">
    <property type="entry name" value="Clavaminate synthase-like"/>
    <property type="match status" value="1"/>
</dbReference>
<dbReference type="PANTHER" id="PTHR12480:SF6">
    <property type="entry name" value="2-OXOGLUTARATE AND IRON-DEPENDENT OXYGENASE JMJD4"/>
    <property type="match status" value="1"/>
</dbReference>
<feature type="domain" description="JmjC" evidence="1">
    <location>
        <begin position="78"/>
        <end position="242"/>
    </location>
</feature>
<dbReference type="GO" id="GO:0016706">
    <property type="term" value="F:2-oxoglutarate-dependent dioxygenase activity"/>
    <property type="evidence" value="ECO:0007669"/>
    <property type="project" value="TreeGrafter"/>
</dbReference>
<dbReference type="PANTHER" id="PTHR12480">
    <property type="entry name" value="ARGININE DEMETHYLASE AND LYSYL-HYDROXYLASE JMJD"/>
    <property type="match status" value="1"/>
</dbReference>
<dbReference type="PROSITE" id="PS51184">
    <property type="entry name" value="JMJC"/>
    <property type="match status" value="1"/>
</dbReference>
<gene>
    <name evidence="2" type="ORF">TIFTF001_015161</name>
</gene>
<dbReference type="GO" id="GO:0005634">
    <property type="term" value="C:nucleus"/>
    <property type="evidence" value="ECO:0007669"/>
    <property type="project" value="TreeGrafter"/>
</dbReference>
<evidence type="ECO:0000313" key="3">
    <source>
        <dbReference type="Proteomes" id="UP001187192"/>
    </source>
</evidence>
<organism evidence="2 3">
    <name type="scientific">Ficus carica</name>
    <name type="common">Common fig</name>
    <dbReference type="NCBI Taxonomy" id="3494"/>
    <lineage>
        <taxon>Eukaryota</taxon>
        <taxon>Viridiplantae</taxon>
        <taxon>Streptophyta</taxon>
        <taxon>Embryophyta</taxon>
        <taxon>Tracheophyta</taxon>
        <taxon>Spermatophyta</taxon>
        <taxon>Magnoliopsida</taxon>
        <taxon>eudicotyledons</taxon>
        <taxon>Gunneridae</taxon>
        <taxon>Pentapetalae</taxon>
        <taxon>rosids</taxon>
        <taxon>fabids</taxon>
        <taxon>Rosales</taxon>
        <taxon>Moraceae</taxon>
        <taxon>Ficeae</taxon>
        <taxon>Ficus</taxon>
    </lineage>
</organism>
<dbReference type="InterPro" id="IPR003347">
    <property type="entry name" value="JmjC_dom"/>
</dbReference>
<accession>A0AA88AS61</accession>
<sequence>MGIKFVGQIEKVNGKELSYSEFVETYMVKNQPVLLTGLMEDWRASRDWVLENGKPNLQFFATHFGKSKVQVADCGTREFTDQKREEVSVSELVDRWLNDSSQKGDNTSTRIAKDERFLYLKDWHFVKEYPEYIAYTTPQFFCDDWLNLYLDNYRMHKDPNIYSEDNEISCSDYRFVYIGEKEYSSNLQALWLECIQEQNEMIFVPSGWYHQVHNLEDTISINHNWFNAYNLCWVWDLLLKDYNEAKENIEDIKDICDDFEDLCQCNLAANTAMLEVEQRLNYNNIMIDVFVDSGQFETVNAVTDLGQLINVNWTFRFLLAGMNFYDFFIFLARICFANLVQVCYQLRDKESLVHGLSPTIHHLTLNLKSIRKVALKMKSMDGLTRNRGLHLDFRKTLDNPEFLKLCMAWEKTYGVMYNQQKCDHHSTKSLMCDIKDLDIIRTLSSQVSTPEDLVMFIDHVITKLAVFDN</sequence>
<dbReference type="InterPro" id="IPR050910">
    <property type="entry name" value="JMJD6_ArgDemeth/LysHydrox"/>
</dbReference>
<evidence type="ECO:0000313" key="2">
    <source>
        <dbReference type="EMBL" id="GMN45966.1"/>
    </source>
</evidence>
<dbReference type="AlphaFoldDB" id="A0AA88AS61"/>
<dbReference type="GO" id="GO:0045905">
    <property type="term" value="P:positive regulation of translational termination"/>
    <property type="evidence" value="ECO:0007669"/>
    <property type="project" value="TreeGrafter"/>
</dbReference>
<dbReference type="GO" id="GO:0043565">
    <property type="term" value="F:sequence-specific DNA binding"/>
    <property type="evidence" value="ECO:0007669"/>
    <property type="project" value="TreeGrafter"/>
</dbReference>
<dbReference type="Proteomes" id="UP001187192">
    <property type="component" value="Unassembled WGS sequence"/>
</dbReference>
<dbReference type="GO" id="GO:0005737">
    <property type="term" value="C:cytoplasm"/>
    <property type="evidence" value="ECO:0007669"/>
    <property type="project" value="TreeGrafter"/>
</dbReference>
<keyword evidence="3" id="KW-1185">Reference proteome</keyword>
<comment type="caution">
    <text evidence="2">The sequence shown here is derived from an EMBL/GenBank/DDBJ whole genome shotgun (WGS) entry which is preliminary data.</text>
</comment>
<reference evidence="2" key="1">
    <citation type="submission" date="2023-07" db="EMBL/GenBank/DDBJ databases">
        <title>draft genome sequence of fig (Ficus carica).</title>
        <authorList>
            <person name="Takahashi T."/>
            <person name="Nishimura K."/>
        </authorList>
    </citation>
    <scope>NUCLEOTIDE SEQUENCE</scope>
</reference>
<dbReference type="Gene3D" id="2.60.120.650">
    <property type="entry name" value="Cupin"/>
    <property type="match status" value="2"/>
</dbReference>
<dbReference type="Pfam" id="PF02373">
    <property type="entry name" value="JmjC"/>
    <property type="match status" value="1"/>
</dbReference>
<protein>
    <recommendedName>
        <fullName evidence="1">JmjC domain-containing protein</fullName>
    </recommendedName>
</protein>
<proteinExistence type="predicted"/>
<evidence type="ECO:0000259" key="1">
    <source>
        <dbReference type="PROSITE" id="PS51184"/>
    </source>
</evidence>
<dbReference type="EMBL" id="BTGU01000021">
    <property type="protein sequence ID" value="GMN45966.1"/>
    <property type="molecule type" value="Genomic_DNA"/>
</dbReference>
<name>A0AA88AS61_FICCA</name>